<keyword evidence="1" id="KW-0812">Transmembrane</keyword>
<keyword evidence="1" id="KW-0472">Membrane</keyword>
<reference evidence="2 3" key="1">
    <citation type="submission" date="2016-10" db="EMBL/GenBank/DDBJ databases">
        <authorList>
            <person name="de Groot N.N."/>
        </authorList>
    </citation>
    <scope>NUCLEOTIDE SEQUENCE [LARGE SCALE GENOMIC DNA]</scope>
    <source>
        <strain evidence="2 3">CGMCC 4.1877</strain>
    </source>
</reference>
<evidence type="ECO:0008006" key="4">
    <source>
        <dbReference type="Google" id="ProtNLM"/>
    </source>
</evidence>
<dbReference type="AlphaFoldDB" id="A0A1I4Y1N7"/>
<feature type="transmembrane region" description="Helical" evidence="1">
    <location>
        <begin position="98"/>
        <end position="131"/>
    </location>
</feature>
<dbReference type="RefSeq" id="WP_093342603.1">
    <property type="nucleotide sequence ID" value="NZ_FOUY01000012.1"/>
</dbReference>
<gene>
    <name evidence="2" type="ORF">SAMN05216207_101296</name>
</gene>
<accession>A0A1I4Y1N7</accession>
<dbReference type="InterPro" id="IPR032531">
    <property type="entry name" value="DUF4956"/>
</dbReference>
<evidence type="ECO:0000256" key="1">
    <source>
        <dbReference type="SAM" id="Phobius"/>
    </source>
</evidence>
<feature type="transmembrane region" description="Helical" evidence="1">
    <location>
        <begin position="20"/>
        <end position="38"/>
    </location>
</feature>
<dbReference type="Proteomes" id="UP000199614">
    <property type="component" value="Unassembled WGS sequence"/>
</dbReference>
<feature type="transmembrane region" description="Helical" evidence="1">
    <location>
        <begin position="50"/>
        <end position="78"/>
    </location>
</feature>
<dbReference type="Pfam" id="PF16316">
    <property type="entry name" value="DUF4956"/>
    <property type="match status" value="1"/>
</dbReference>
<dbReference type="OrthoDB" id="9803265at2"/>
<name>A0A1I4Y1N7_PSUAM</name>
<evidence type="ECO:0000313" key="3">
    <source>
        <dbReference type="Proteomes" id="UP000199614"/>
    </source>
</evidence>
<sequence length="228" mass="24908">MTPFQIDFQDLSGTFSAFDVAASLGLSLLLSLMVATVYRATHRNISYSQSYVQTLVILGMLIALIMLVVGSNIARAFALVGALSVVRFRNAVKETRDVGFIFLVMGVGMACGTRFYLLAVAATVAICLVVVIMHRFNFFALNVQRQVVKVQVPGDDDYSQVIADTLIRHTTEFELVSTESIRGGGLTELFYTVRLKKGVGPAELIAALRERNAGQRVSVLTGYDQTDL</sequence>
<evidence type="ECO:0000313" key="2">
    <source>
        <dbReference type="EMBL" id="SFN31399.1"/>
    </source>
</evidence>
<organism evidence="2 3">
    <name type="scientific">Pseudonocardia ammonioxydans</name>
    <dbReference type="NCBI Taxonomy" id="260086"/>
    <lineage>
        <taxon>Bacteria</taxon>
        <taxon>Bacillati</taxon>
        <taxon>Actinomycetota</taxon>
        <taxon>Actinomycetes</taxon>
        <taxon>Pseudonocardiales</taxon>
        <taxon>Pseudonocardiaceae</taxon>
        <taxon>Pseudonocardia</taxon>
    </lineage>
</organism>
<keyword evidence="1" id="KW-1133">Transmembrane helix</keyword>
<dbReference type="EMBL" id="FOUY01000012">
    <property type="protein sequence ID" value="SFN31399.1"/>
    <property type="molecule type" value="Genomic_DNA"/>
</dbReference>
<dbReference type="STRING" id="260086.SAMN05216207_101296"/>
<proteinExistence type="predicted"/>
<keyword evidence="3" id="KW-1185">Reference proteome</keyword>
<protein>
    <recommendedName>
        <fullName evidence="4">DUF4956 domain-containing protein</fullName>
    </recommendedName>
</protein>